<dbReference type="CDD" id="cd03031">
    <property type="entry name" value="GRX_GRX_like"/>
    <property type="match status" value="1"/>
</dbReference>
<protein>
    <submittedName>
        <fullName evidence="2">Glutaredoxin</fullName>
    </submittedName>
</protein>
<dbReference type="Pfam" id="PF23733">
    <property type="entry name" value="GRXCR1-2_C"/>
    <property type="match status" value="1"/>
</dbReference>
<keyword evidence="3" id="KW-1185">Reference proteome</keyword>
<accession>A0AAD7LTA3</accession>
<organism evidence="2 3">
    <name type="scientific">Quillaja saponaria</name>
    <name type="common">Soap bark tree</name>
    <dbReference type="NCBI Taxonomy" id="32244"/>
    <lineage>
        <taxon>Eukaryota</taxon>
        <taxon>Viridiplantae</taxon>
        <taxon>Streptophyta</taxon>
        <taxon>Embryophyta</taxon>
        <taxon>Tracheophyta</taxon>
        <taxon>Spermatophyta</taxon>
        <taxon>Magnoliopsida</taxon>
        <taxon>eudicotyledons</taxon>
        <taxon>Gunneridae</taxon>
        <taxon>Pentapetalae</taxon>
        <taxon>rosids</taxon>
        <taxon>fabids</taxon>
        <taxon>Fabales</taxon>
        <taxon>Quillajaceae</taxon>
        <taxon>Quillaja</taxon>
    </lineage>
</organism>
<reference evidence="2" key="1">
    <citation type="journal article" date="2023" name="Science">
        <title>Elucidation of the pathway for biosynthesis of saponin adjuvants from the soapbark tree.</title>
        <authorList>
            <person name="Reed J."/>
            <person name="Orme A."/>
            <person name="El-Demerdash A."/>
            <person name="Owen C."/>
            <person name="Martin L.B.B."/>
            <person name="Misra R.C."/>
            <person name="Kikuchi S."/>
            <person name="Rejzek M."/>
            <person name="Martin A.C."/>
            <person name="Harkess A."/>
            <person name="Leebens-Mack J."/>
            <person name="Louveau T."/>
            <person name="Stephenson M.J."/>
            <person name="Osbourn A."/>
        </authorList>
    </citation>
    <scope>NUCLEOTIDE SEQUENCE</scope>
    <source>
        <strain evidence="2">S10</strain>
    </source>
</reference>
<evidence type="ECO:0000259" key="1">
    <source>
        <dbReference type="Pfam" id="PF00462"/>
    </source>
</evidence>
<proteinExistence type="predicted"/>
<dbReference type="Proteomes" id="UP001163823">
    <property type="component" value="Chromosome 6"/>
</dbReference>
<dbReference type="InterPro" id="IPR036249">
    <property type="entry name" value="Thioredoxin-like_sf"/>
</dbReference>
<feature type="domain" description="Glutaredoxin" evidence="1">
    <location>
        <begin position="87"/>
        <end position="151"/>
    </location>
</feature>
<dbReference type="InterPro" id="IPR002109">
    <property type="entry name" value="Glutaredoxin"/>
</dbReference>
<dbReference type="Gene3D" id="3.40.30.10">
    <property type="entry name" value="Glutaredoxin"/>
    <property type="match status" value="1"/>
</dbReference>
<dbReference type="PANTHER" id="PTHR45669:SF26">
    <property type="entry name" value="GLUTAREDOXIN DOMAIN-CONTAINING PROTEIN"/>
    <property type="match status" value="1"/>
</dbReference>
<comment type="caution">
    <text evidence="2">The sequence shown here is derived from an EMBL/GenBank/DDBJ whole genome shotgun (WGS) entry which is preliminary data.</text>
</comment>
<dbReference type="Pfam" id="PF00462">
    <property type="entry name" value="Glutaredoxin"/>
    <property type="match status" value="1"/>
</dbReference>
<evidence type="ECO:0000313" key="3">
    <source>
        <dbReference type="Proteomes" id="UP001163823"/>
    </source>
</evidence>
<dbReference type="PANTHER" id="PTHR45669">
    <property type="entry name" value="GLUTAREDOXIN DOMAIN-CONTAINING CYSTEINE-RICH PROTEIN CG12206-RELATED"/>
    <property type="match status" value="1"/>
</dbReference>
<sequence length="241" mass="27097">MLPPQWLRSLRRARSTPTPRSLSFSCSSFKDIQNLCQEEPESEPATPRSPSIFCRVQISTSIFRSWAPHSSSSLPLVILPDNDQGIVVYYTSLRVVRRTFEDCKVVKSILRGFRVSIDERDVSMDELYLEELHGILGNKNVTLPRVFIGGVYAGGVEEIKQLYESGELKKLIRALPVKDLNVCDFCGGLKFVVCEECNGSHKVYMEKSGFKTCTACNVNGLIRCPSCSLVLRRTPNNNIDK</sequence>
<dbReference type="PROSITE" id="PS51354">
    <property type="entry name" value="GLUTAREDOXIN_2"/>
    <property type="match status" value="1"/>
</dbReference>
<name>A0AAD7LTA3_QUISA</name>
<dbReference type="SUPFAM" id="SSF52833">
    <property type="entry name" value="Thioredoxin-like"/>
    <property type="match status" value="1"/>
</dbReference>
<gene>
    <name evidence="2" type="ORF">O6P43_013816</name>
</gene>
<dbReference type="EMBL" id="JARAOO010000006">
    <property type="protein sequence ID" value="KAJ7963934.1"/>
    <property type="molecule type" value="Genomic_DNA"/>
</dbReference>
<evidence type="ECO:0000313" key="2">
    <source>
        <dbReference type="EMBL" id="KAJ7963934.1"/>
    </source>
</evidence>
<dbReference type="AlphaFoldDB" id="A0AAD7LTA3"/>
<dbReference type="KEGG" id="qsa:O6P43_013816"/>